<proteinExistence type="predicted"/>
<name>A0A0A9BST1_ARUDO</name>
<evidence type="ECO:0000256" key="1">
    <source>
        <dbReference type="SAM" id="MobiDB-lite"/>
    </source>
</evidence>
<evidence type="ECO:0000313" key="2">
    <source>
        <dbReference type="EMBL" id="JAD65258.1"/>
    </source>
</evidence>
<reference evidence="2" key="2">
    <citation type="journal article" date="2015" name="Data Brief">
        <title>Shoot transcriptome of the giant reed, Arundo donax.</title>
        <authorList>
            <person name="Barrero R.A."/>
            <person name="Guerrero F.D."/>
            <person name="Moolhuijzen P."/>
            <person name="Goolsby J.A."/>
            <person name="Tidwell J."/>
            <person name="Bellgard S.E."/>
            <person name="Bellgard M.I."/>
        </authorList>
    </citation>
    <scope>NUCLEOTIDE SEQUENCE</scope>
    <source>
        <tissue evidence="2">Shoot tissue taken approximately 20 cm above the soil surface</tissue>
    </source>
</reference>
<reference evidence="2" key="1">
    <citation type="submission" date="2014-09" db="EMBL/GenBank/DDBJ databases">
        <authorList>
            <person name="Magalhaes I.L.F."/>
            <person name="Oliveira U."/>
            <person name="Santos F.R."/>
            <person name="Vidigal T.H.D.A."/>
            <person name="Brescovit A.D."/>
            <person name="Santos A.J."/>
        </authorList>
    </citation>
    <scope>NUCLEOTIDE SEQUENCE</scope>
    <source>
        <tissue evidence="2">Shoot tissue taken approximately 20 cm above the soil surface</tissue>
    </source>
</reference>
<protein>
    <submittedName>
        <fullName evidence="2">Uncharacterized protein</fullName>
    </submittedName>
</protein>
<sequence>MVPTGSFFRRRRKRRRRTTTTTTSTTTKTRLLSYAPEVQGQVISGHIMSTHEYTRNRGSICRVEWHIVSLLLVLAQSLK</sequence>
<accession>A0A0A9BST1</accession>
<feature type="compositionally biased region" description="Basic residues" evidence="1">
    <location>
        <begin position="8"/>
        <end position="18"/>
    </location>
</feature>
<organism evidence="2">
    <name type="scientific">Arundo donax</name>
    <name type="common">Giant reed</name>
    <name type="synonym">Donax arundinaceus</name>
    <dbReference type="NCBI Taxonomy" id="35708"/>
    <lineage>
        <taxon>Eukaryota</taxon>
        <taxon>Viridiplantae</taxon>
        <taxon>Streptophyta</taxon>
        <taxon>Embryophyta</taxon>
        <taxon>Tracheophyta</taxon>
        <taxon>Spermatophyta</taxon>
        <taxon>Magnoliopsida</taxon>
        <taxon>Liliopsida</taxon>
        <taxon>Poales</taxon>
        <taxon>Poaceae</taxon>
        <taxon>PACMAD clade</taxon>
        <taxon>Arundinoideae</taxon>
        <taxon>Arundineae</taxon>
        <taxon>Arundo</taxon>
    </lineage>
</organism>
<dbReference type="AlphaFoldDB" id="A0A0A9BST1"/>
<dbReference type="EMBL" id="GBRH01232637">
    <property type="protein sequence ID" value="JAD65258.1"/>
    <property type="molecule type" value="Transcribed_RNA"/>
</dbReference>
<feature type="region of interest" description="Disordered" evidence="1">
    <location>
        <begin position="1"/>
        <end position="26"/>
    </location>
</feature>